<dbReference type="OrthoDB" id="1894652at2759"/>
<protein>
    <recommendedName>
        <fullName evidence="3">ER membrane protein complex subunit 10</fullName>
    </recommendedName>
</protein>
<sequence>MSAPMSRLTTSALFLVVIGFCCVWSDDEFEGGSRTLILEHSFDSGLNPSFTKKGTVVLKSVKGNRAFFSQVPPLSTGELDKLKGLARKNDIYRLRLQTGSGSSGEEYVTTYIPACGILSSNLSDHIWIHFDQTGEVMGISVETVSSQCTNVNSFSLQDWNTSVEVSQTVLGPSPDTQSYIEKLKREEQERAKGQTEDKRSFLAKYWMYIVPVVLVMMLSGGGDQQGQGGGGGGQ</sequence>
<dbReference type="PANTHER" id="PTHR21397:SF4">
    <property type="entry name" value="ER MEMBRANE PROTEIN COMPLEX SUBUNIT 10"/>
    <property type="match status" value="1"/>
</dbReference>
<comment type="similarity">
    <text evidence="2">Belongs to the EMC10 family.</text>
</comment>
<dbReference type="CDD" id="cd22209">
    <property type="entry name" value="EMC10"/>
    <property type="match status" value="1"/>
</dbReference>
<dbReference type="GeneID" id="111109989"/>
<dbReference type="Pfam" id="PF21203">
    <property type="entry name" value="ECM10"/>
    <property type="match status" value="1"/>
</dbReference>
<evidence type="ECO:0000313" key="11">
    <source>
        <dbReference type="RefSeq" id="XP_022301992.1"/>
    </source>
</evidence>
<proteinExistence type="inferred from homology"/>
<evidence type="ECO:0000256" key="2">
    <source>
        <dbReference type="ARBA" id="ARBA00007695"/>
    </source>
</evidence>
<reference evidence="11" key="2">
    <citation type="submission" date="2025-08" db="UniProtKB">
        <authorList>
            <consortium name="RefSeq"/>
        </authorList>
    </citation>
    <scope>IDENTIFICATION</scope>
    <source>
        <tissue evidence="11">Whole sample</tissue>
    </source>
</reference>
<dbReference type="GO" id="GO:0072546">
    <property type="term" value="C:EMC complex"/>
    <property type="evidence" value="ECO:0007669"/>
    <property type="project" value="TreeGrafter"/>
</dbReference>
<evidence type="ECO:0000256" key="6">
    <source>
        <dbReference type="ARBA" id="ARBA00022824"/>
    </source>
</evidence>
<name>A0A8B8BF54_CRAVI</name>
<evidence type="ECO:0000256" key="3">
    <source>
        <dbReference type="ARBA" id="ARBA00020105"/>
    </source>
</evidence>
<evidence type="ECO:0000256" key="9">
    <source>
        <dbReference type="SAM" id="SignalP"/>
    </source>
</evidence>
<keyword evidence="10" id="KW-1185">Reference proteome</keyword>
<keyword evidence="6" id="KW-0256">Endoplasmic reticulum</keyword>
<dbReference type="AlphaFoldDB" id="A0A8B8BF54"/>
<evidence type="ECO:0000256" key="8">
    <source>
        <dbReference type="ARBA" id="ARBA00023136"/>
    </source>
</evidence>
<comment type="subcellular location">
    <subcellularLocation>
        <location evidence="1">Endoplasmic reticulum membrane</location>
        <topology evidence="1">Single-pass type I membrane protein</topology>
    </subcellularLocation>
</comment>
<dbReference type="Proteomes" id="UP000694844">
    <property type="component" value="Chromosome 1"/>
</dbReference>
<feature type="chain" id="PRO_5034040115" description="ER membrane protein complex subunit 10" evidence="9">
    <location>
        <begin position="26"/>
        <end position="234"/>
    </location>
</feature>
<organism evidence="10 11">
    <name type="scientific">Crassostrea virginica</name>
    <name type="common">Eastern oyster</name>
    <dbReference type="NCBI Taxonomy" id="6565"/>
    <lineage>
        <taxon>Eukaryota</taxon>
        <taxon>Metazoa</taxon>
        <taxon>Spiralia</taxon>
        <taxon>Lophotrochozoa</taxon>
        <taxon>Mollusca</taxon>
        <taxon>Bivalvia</taxon>
        <taxon>Autobranchia</taxon>
        <taxon>Pteriomorphia</taxon>
        <taxon>Ostreida</taxon>
        <taxon>Ostreoidea</taxon>
        <taxon>Ostreidae</taxon>
        <taxon>Crassostrea</taxon>
    </lineage>
</organism>
<keyword evidence="4" id="KW-0812">Transmembrane</keyword>
<keyword evidence="8" id="KW-0472">Membrane</keyword>
<keyword evidence="5 9" id="KW-0732">Signal</keyword>
<accession>A0A8B8BF54</accession>
<evidence type="ECO:0000256" key="7">
    <source>
        <dbReference type="ARBA" id="ARBA00022989"/>
    </source>
</evidence>
<evidence type="ECO:0000256" key="5">
    <source>
        <dbReference type="ARBA" id="ARBA00022729"/>
    </source>
</evidence>
<keyword evidence="7" id="KW-1133">Transmembrane helix</keyword>
<reference evidence="10" key="1">
    <citation type="submission" date="2024-06" db="UniProtKB">
        <authorList>
            <consortium name="RefSeq"/>
        </authorList>
    </citation>
    <scope>NUCLEOTIDE SEQUENCE [LARGE SCALE GENOMIC DNA]</scope>
</reference>
<dbReference type="RefSeq" id="XP_022301992.1">
    <property type="nucleotide sequence ID" value="XM_022446284.1"/>
</dbReference>
<gene>
    <name evidence="11" type="primary">LOC111109989</name>
</gene>
<evidence type="ECO:0000256" key="4">
    <source>
        <dbReference type="ARBA" id="ARBA00022692"/>
    </source>
</evidence>
<evidence type="ECO:0000313" key="10">
    <source>
        <dbReference type="Proteomes" id="UP000694844"/>
    </source>
</evidence>
<feature type="signal peptide" evidence="9">
    <location>
        <begin position="1"/>
        <end position="25"/>
    </location>
</feature>
<dbReference type="PANTHER" id="PTHR21397">
    <property type="entry name" value="CHROMATIN COMPLEXES SUBUNIT BAP18-RELATED"/>
    <property type="match status" value="1"/>
</dbReference>
<evidence type="ECO:0000256" key="1">
    <source>
        <dbReference type="ARBA" id="ARBA00004115"/>
    </source>
</evidence>
<dbReference type="KEGG" id="cvn:111109989"/>